<dbReference type="OrthoDB" id="9794656at2"/>
<protein>
    <submittedName>
        <fullName evidence="2">Uncharacterized protein</fullName>
    </submittedName>
</protein>
<evidence type="ECO:0000256" key="1">
    <source>
        <dbReference type="SAM" id="MobiDB-lite"/>
    </source>
</evidence>
<dbReference type="AlphaFoldDB" id="A0A0R0C5N4"/>
<feature type="region of interest" description="Disordered" evidence="1">
    <location>
        <begin position="88"/>
        <end position="111"/>
    </location>
</feature>
<sequence>MRKTYRLDIEGKHPDRLLEASKHDIRKYIKRERGKALPAGADFWDFDSKVGVDEATAQPVVFAELTRAVDALVTAGNKQFFVEVLRKPGKRTPRPVNAPEAATASESDFED</sequence>
<organism evidence="2 3">
    <name type="scientific">Stenotrophomonas humi</name>
    <dbReference type="NCBI Taxonomy" id="405444"/>
    <lineage>
        <taxon>Bacteria</taxon>
        <taxon>Pseudomonadati</taxon>
        <taxon>Pseudomonadota</taxon>
        <taxon>Gammaproteobacteria</taxon>
        <taxon>Lysobacterales</taxon>
        <taxon>Lysobacteraceae</taxon>
        <taxon>Stenotrophomonas</taxon>
    </lineage>
</organism>
<dbReference type="EMBL" id="LDJI01000012">
    <property type="protein sequence ID" value="KRG64789.1"/>
    <property type="molecule type" value="Genomic_DNA"/>
</dbReference>
<dbReference type="Pfam" id="PF19669">
    <property type="entry name" value="DUF6172"/>
    <property type="match status" value="1"/>
</dbReference>
<evidence type="ECO:0000313" key="3">
    <source>
        <dbReference type="Proteomes" id="UP000050864"/>
    </source>
</evidence>
<gene>
    <name evidence="2" type="ORF">ABB26_07150</name>
</gene>
<dbReference type="InterPro" id="IPR046170">
    <property type="entry name" value="DUF6172"/>
</dbReference>
<proteinExistence type="predicted"/>
<accession>A0A0R0C5N4</accession>
<evidence type="ECO:0000313" key="2">
    <source>
        <dbReference type="EMBL" id="KRG64789.1"/>
    </source>
</evidence>
<keyword evidence="3" id="KW-1185">Reference proteome</keyword>
<dbReference type="Proteomes" id="UP000050864">
    <property type="component" value="Unassembled WGS sequence"/>
</dbReference>
<reference evidence="2 3" key="1">
    <citation type="submission" date="2015-05" db="EMBL/GenBank/DDBJ databases">
        <title>Genome sequencing and analysis of members of genus Stenotrophomonas.</title>
        <authorList>
            <person name="Patil P.P."/>
            <person name="Midha S."/>
            <person name="Patil P.B."/>
        </authorList>
    </citation>
    <scope>NUCLEOTIDE SEQUENCE [LARGE SCALE GENOMIC DNA]</scope>
    <source>
        <strain evidence="2 3">DSM 18929</strain>
    </source>
</reference>
<comment type="caution">
    <text evidence="2">The sequence shown here is derived from an EMBL/GenBank/DDBJ whole genome shotgun (WGS) entry which is preliminary data.</text>
</comment>
<dbReference type="RefSeq" id="WP_057632986.1">
    <property type="nucleotide sequence ID" value="NZ_LDJI01000012.1"/>
</dbReference>
<dbReference type="PATRIC" id="fig|405444.3.peg.438"/>
<dbReference type="STRING" id="405444.ABB26_07150"/>
<name>A0A0R0C5N4_9GAMM</name>